<evidence type="ECO:0000313" key="14">
    <source>
        <dbReference type="EMBL" id="RWS11266.1"/>
    </source>
</evidence>
<evidence type="ECO:0000256" key="5">
    <source>
        <dbReference type="ARBA" id="ARBA00022737"/>
    </source>
</evidence>
<sequence>MSVYNELPDYIMVMVANQKSRYQMKDDLSLFLGKNTDEFVDWLHESLKTMQAKVSLNESNASGGEKKKTKSTKALNAVENVSKTEKSAKARKSSESSKNIEAKTVEKETSEAKVGKNFEKSVESSLENKTVNENIQQKSTLETATNGCLKDVILEGNERNSGDQNEEQEVVLHLNEEGGETDELLQEAPENANVSQAKQISLKKNSASPALATVKPLKRENDHKMPSSTIGAVLTKDTPDEDEEMTAISNQKSVASVIKVKERKSSVPVEMQANKLLIMRAVEEAHKSVTNKPLLKRKASEDEEYSPTPIIKRARDYSLDPNDLRHYLKSNRMQEVQMNFPEKKDIINVKAEVTMEDIENQQQTNSPKFIVTLDGVPNNFASDNRIVNVDEDNVMDSELMLDAEIDEEFVEDDSIVANKDEKSDQTALSTNKLKERCKYWPSCKNGDKCLYHHPNSPCKLFPNCRFGDKCSFIHPNCKYDALCAKPDCPFTHTMKKIIPPAMKPQIASNMISTPCKYFPNCINPACPFLHPKPCVFGAKCRNPTCQFAHPLPFYSPSLPKPYQFKWKAKDQTKYF</sequence>
<dbReference type="Proteomes" id="UP000285301">
    <property type="component" value="Unassembled WGS sequence"/>
</dbReference>
<evidence type="ECO:0000256" key="7">
    <source>
        <dbReference type="ARBA" id="ARBA00022833"/>
    </source>
</evidence>
<dbReference type="PANTHER" id="PTHR14738">
    <property type="entry name" value="ZINC FINGER CCCH DOMAIN-CONTAINING PROTEIN 14"/>
    <property type="match status" value="1"/>
</dbReference>
<comment type="caution">
    <text evidence="12">The sequence shown here is derived from an EMBL/GenBank/DDBJ whole genome shotgun (WGS) entry which is preliminary data.</text>
</comment>
<dbReference type="EMBL" id="NCKU01001792">
    <property type="protein sequence ID" value="RWS11243.1"/>
    <property type="molecule type" value="Genomic_DNA"/>
</dbReference>
<dbReference type="STRING" id="1965070.A0A443R5E0"/>
<organism evidence="12 15">
    <name type="scientific">Dinothrombium tinctorium</name>
    <dbReference type="NCBI Taxonomy" id="1965070"/>
    <lineage>
        <taxon>Eukaryota</taxon>
        <taxon>Metazoa</taxon>
        <taxon>Ecdysozoa</taxon>
        <taxon>Arthropoda</taxon>
        <taxon>Chelicerata</taxon>
        <taxon>Arachnida</taxon>
        <taxon>Acari</taxon>
        <taxon>Acariformes</taxon>
        <taxon>Trombidiformes</taxon>
        <taxon>Prostigmata</taxon>
        <taxon>Anystina</taxon>
        <taxon>Parasitengona</taxon>
        <taxon>Trombidioidea</taxon>
        <taxon>Trombidiidae</taxon>
        <taxon>Dinothrombium</taxon>
    </lineage>
</organism>
<evidence type="ECO:0000256" key="6">
    <source>
        <dbReference type="ARBA" id="ARBA00022771"/>
    </source>
</evidence>
<dbReference type="OrthoDB" id="5589010at2759"/>
<evidence type="ECO:0000256" key="9">
    <source>
        <dbReference type="PROSITE-ProRule" id="PRU00723"/>
    </source>
</evidence>
<dbReference type="GO" id="GO:0008143">
    <property type="term" value="F:poly(A) binding"/>
    <property type="evidence" value="ECO:0007669"/>
    <property type="project" value="InterPro"/>
</dbReference>
<evidence type="ECO:0000259" key="11">
    <source>
        <dbReference type="PROSITE" id="PS50103"/>
    </source>
</evidence>
<dbReference type="EMBL" id="NCKU01002079">
    <property type="protein sequence ID" value="RWS10484.1"/>
    <property type="molecule type" value="Genomic_DNA"/>
</dbReference>
<evidence type="ECO:0000256" key="1">
    <source>
        <dbReference type="ARBA" id="ARBA00004123"/>
    </source>
</evidence>
<dbReference type="PANTHER" id="PTHR14738:SF29">
    <property type="entry name" value="ZINC FINGER CCCH DOMAIN-CONTAINING PROTEIN 14"/>
    <property type="match status" value="1"/>
</dbReference>
<dbReference type="EMBL" id="NCKU01001784">
    <property type="protein sequence ID" value="RWS11266.1"/>
    <property type="molecule type" value="Genomic_DNA"/>
</dbReference>
<feature type="domain" description="C3H1-type" evidence="11">
    <location>
        <begin position="457"/>
        <end position="477"/>
    </location>
</feature>
<dbReference type="SMART" id="SM00356">
    <property type="entry name" value="ZnF_C3H1"/>
    <property type="match status" value="3"/>
</dbReference>
<evidence type="ECO:0000256" key="4">
    <source>
        <dbReference type="ARBA" id="ARBA00022723"/>
    </source>
</evidence>
<dbReference type="FunFam" id="4.10.1000.30:FF:000001">
    <property type="entry name" value="Zinc finger CCCH domain-containing protein 14"/>
    <property type="match status" value="1"/>
</dbReference>
<dbReference type="InterPro" id="IPR040366">
    <property type="entry name" value="Nab2/ZC3H14"/>
</dbReference>
<dbReference type="GO" id="GO:0043488">
    <property type="term" value="P:regulation of mRNA stability"/>
    <property type="evidence" value="ECO:0007669"/>
    <property type="project" value="InterPro"/>
</dbReference>
<dbReference type="Pfam" id="PF14608">
    <property type="entry name" value="zf-CCCH_2"/>
    <property type="match status" value="5"/>
</dbReference>
<evidence type="ECO:0000256" key="3">
    <source>
        <dbReference type="ARBA" id="ARBA00015071"/>
    </source>
</evidence>
<name>A0A443R5E0_9ACAR</name>
<feature type="compositionally biased region" description="Basic and acidic residues" evidence="10">
    <location>
        <begin position="82"/>
        <end position="104"/>
    </location>
</feature>
<dbReference type="GO" id="GO:0005634">
    <property type="term" value="C:nucleus"/>
    <property type="evidence" value="ECO:0007669"/>
    <property type="project" value="UniProtKB-SubCell"/>
</dbReference>
<evidence type="ECO:0000313" key="13">
    <source>
        <dbReference type="EMBL" id="RWS11243.1"/>
    </source>
</evidence>
<comment type="similarity">
    <text evidence="2">Belongs to the ZC3H14 family.</text>
</comment>
<dbReference type="GO" id="GO:0008270">
    <property type="term" value="F:zinc ion binding"/>
    <property type="evidence" value="ECO:0007669"/>
    <property type="project" value="UniProtKB-KW"/>
</dbReference>
<reference evidence="12 15" key="1">
    <citation type="journal article" date="2018" name="Gigascience">
        <title>Genomes of trombidid mites reveal novel predicted allergens and laterally-transferred genes associated with secondary metabolism.</title>
        <authorList>
            <person name="Dong X."/>
            <person name="Chaisiri K."/>
            <person name="Xia D."/>
            <person name="Armstrong S.D."/>
            <person name="Fang Y."/>
            <person name="Donnelly M.J."/>
            <person name="Kadowaki T."/>
            <person name="McGarry J.W."/>
            <person name="Darby A.C."/>
            <person name="Makepeace B.L."/>
        </authorList>
    </citation>
    <scope>NUCLEOTIDE SEQUENCE [LARGE SCALE GENOMIC DNA]</scope>
    <source>
        <strain evidence="12">UoL-WK</strain>
    </source>
</reference>
<feature type="zinc finger region" description="C3H1-type" evidence="9">
    <location>
        <begin position="457"/>
        <end position="477"/>
    </location>
</feature>
<keyword evidence="7 9" id="KW-0862">Zinc</keyword>
<reference evidence="12" key="2">
    <citation type="submission" date="2018-11" db="EMBL/GenBank/DDBJ databases">
        <title>Trombidioid mite genomics.</title>
        <authorList>
            <person name="Dong X."/>
        </authorList>
    </citation>
    <scope>NUCLEOTIDE SEQUENCE</scope>
    <source>
        <strain evidence="12">UoL-WK</strain>
    </source>
</reference>
<accession>A0A443R5E0</accession>
<evidence type="ECO:0000313" key="15">
    <source>
        <dbReference type="Proteomes" id="UP000285301"/>
    </source>
</evidence>
<keyword evidence="8" id="KW-0539">Nucleus</keyword>
<dbReference type="Gene3D" id="4.10.1000.30">
    <property type="match status" value="2"/>
</dbReference>
<keyword evidence="15" id="KW-1185">Reference proteome</keyword>
<keyword evidence="5" id="KW-0677">Repeat</keyword>
<protein>
    <recommendedName>
        <fullName evidence="3">Zinc finger CCCH domain-containing protein 14</fullName>
    </recommendedName>
</protein>
<evidence type="ECO:0000313" key="12">
    <source>
        <dbReference type="EMBL" id="RWS10484.1"/>
    </source>
</evidence>
<keyword evidence="6 9" id="KW-0863">Zinc-finger</keyword>
<comment type="subcellular location">
    <subcellularLocation>
        <location evidence="1">Nucleus</location>
    </subcellularLocation>
</comment>
<gene>
    <name evidence="14" type="ORF">B4U79_04549</name>
    <name evidence="13" type="ORF">B4U79_04601</name>
    <name evidence="12" type="ORF">B4U79_13114</name>
</gene>
<evidence type="ECO:0000256" key="10">
    <source>
        <dbReference type="SAM" id="MobiDB-lite"/>
    </source>
</evidence>
<evidence type="ECO:0000256" key="2">
    <source>
        <dbReference type="ARBA" id="ARBA00008423"/>
    </source>
</evidence>
<keyword evidence="4 9" id="KW-0479">Metal-binding</keyword>
<feature type="region of interest" description="Disordered" evidence="10">
    <location>
        <begin position="57"/>
        <end position="104"/>
    </location>
</feature>
<feature type="domain" description="C3H1-type" evidence="11">
    <location>
        <begin position="431"/>
        <end position="456"/>
    </location>
</feature>
<dbReference type="GO" id="GO:0005737">
    <property type="term" value="C:cytoplasm"/>
    <property type="evidence" value="ECO:0007669"/>
    <property type="project" value="TreeGrafter"/>
</dbReference>
<dbReference type="AlphaFoldDB" id="A0A443R5E0"/>
<feature type="zinc finger region" description="C3H1-type" evidence="9">
    <location>
        <begin position="431"/>
        <end position="456"/>
    </location>
</feature>
<proteinExistence type="inferred from homology"/>
<dbReference type="InterPro" id="IPR000571">
    <property type="entry name" value="Znf_CCCH"/>
</dbReference>
<dbReference type="PROSITE" id="PS50103">
    <property type="entry name" value="ZF_C3H1"/>
    <property type="match status" value="2"/>
</dbReference>
<evidence type="ECO:0000256" key="8">
    <source>
        <dbReference type="ARBA" id="ARBA00023242"/>
    </source>
</evidence>